<feature type="domain" description="Ig-like" evidence="5">
    <location>
        <begin position="133"/>
        <end position="228"/>
    </location>
</feature>
<evidence type="ECO:0000256" key="1">
    <source>
        <dbReference type="ARBA" id="ARBA00023157"/>
    </source>
</evidence>
<feature type="domain" description="Ig-like" evidence="5">
    <location>
        <begin position="7"/>
        <end position="128"/>
    </location>
</feature>
<keyword evidence="3" id="KW-1133">Transmembrane helix</keyword>
<dbReference type="InterPro" id="IPR013783">
    <property type="entry name" value="Ig-like_fold"/>
</dbReference>
<evidence type="ECO:0000259" key="5">
    <source>
        <dbReference type="PROSITE" id="PS50835"/>
    </source>
</evidence>
<keyword evidence="7" id="KW-1185">Reference proteome</keyword>
<accession>A0A9D4APK2</accession>
<dbReference type="InterPro" id="IPR003597">
    <property type="entry name" value="Ig_C1-set"/>
</dbReference>
<dbReference type="InterPro" id="IPR051755">
    <property type="entry name" value="Ig-like_CS_Receptor"/>
</dbReference>
<proteinExistence type="predicted"/>
<dbReference type="PROSITE" id="PS50835">
    <property type="entry name" value="IG_LIKE"/>
    <property type="match status" value="3"/>
</dbReference>
<feature type="signal peptide" evidence="4">
    <location>
        <begin position="1"/>
        <end position="22"/>
    </location>
</feature>
<dbReference type="PANTHER" id="PTHR19971">
    <property type="entry name" value="SIGNAL-REGULATORY PROTEIN BETA"/>
    <property type="match status" value="1"/>
</dbReference>
<dbReference type="InterPro" id="IPR003006">
    <property type="entry name" value="Ig/MHC_CS"/>
</dbReference>
<keyword evidence="3" id="KW-0472">Membrane</keyword>
<evidence type="ECO:0000313" key="7">
    <source>
        <dbReference type="Proteomes" id="UP000827986"/>
    </source>
</evidence>
<protein>
    <recommendedName>
        <fullName evidence="5">Ig-like domain-containing protein</fullName>
    </recommendedName>
</protein>
<dbReference type="OrthoDB" id="10043043at2759"/>
<dbReference type="SUPFAM" id="SSF48726">
    <property type="entry name" value="Immunoglobulin"/>
    <property type="match status" value="3"/>
</dbReference>
<organism evidence="6 7">
    <name type="scientific">Mauremys mutica</name>
    <name type="common">yellowpond turtle</name>
    <dbReference type="NCBI Taxonomy" id="74926"/>
    <lineage>
        <taxon>Eukaryota</taxon>
        <taxon>Metazoa</taxon>
        <taxon>Chordata</taxon>
        <taxon>Craniata</taxon>
        <taxon>Vertebrata</taxon>
        <taxon>Euteleostomi</taxon>
        <taxon>Archelosauria</taxon>
        <taxon>Testudinata</taxon>
        <taxon>Testudines</taxon>
        <taxon>Cryptodira</taxon>
        <taxon>Durocryptodira</taxon>
        <taxon>Testudinoidea</taxon>
        <taxon>Geoemydidae</taxon>
        <taxon>Geoemydinae</taxon>
        <taxon>Mauremys</taxon>
    </lineage>
</organism>
<name>A0A9D4APK2_9SAUR</name>
<reference evidence="6" key="1">
    <citation type="submission" date="2021-09" db="EMBL/GenBank/DDBJ databases">
        <title>The genome of Mauremys mutica provides insights into the evolution of semi-aquatic lifestyle.</title>
        <authorList>
            <person name="Gong S."/>
            <person name="Gao Y."/>
        </authorList>
    </citation>
    <scope>NUCLEOTIDE SEQUENCE</scope>
    <source>
        <strain evidence="6">MM-2020</strain>
        <tissue evidence="6">Muscle</tissue>
    </source>
</reference>
<evidence type="ECO:0000313" key="6">
    <source>
        <dbReference type="EMBL" id="KAH1170952.1"/>
    </source>
</evidence>
<feature type="domain" description="Ig-like" evidence="5">
    <location>
        <begin position="233"/>
        <end position="325"/>
    </location>
</feature>
<evidence type="ECO:0000256" key="2">
    <source>
        <dbReference type="ARBA" id="ARBA00023180"/>
    </source>
</evidence>
<dbReference type="PROSITE" id="PS00290">
    <property type="entry name" value="IG_MHC"/>
    <property type="match status" value="2"/>
</dbReference>
<keyword evidence="1" id="KW-1015">Disulfide bond</keyword>
<keyword evidence="3" id="KW-0812">Transmembrane</keyword>
<sequence>MPLAVAPGLLLLLLLLASGARGALVVSVPASPVRAQPGSDLLLGCHFSVGGPVDMQALVVQWKLGDRLVAEFDEVLSYPRAGARLFLDELRVGNASLLLPRVGGADAGLYTCFVIHSPSRESQQLELRVEAPPRVSVSGTVVRAGERRNVTCNVSHFYPKSVIVTWLRDKQVVGGPETPHAQLGPDGLYSATSVLQLVPSISLADANYSCQVQHVALGAPIQELFRLSVLSQPRLTLLQPLVTLEGQVILQCLVRGYHPPEITVQWLRDGKPLLTMESSPTKEADGSFALRSSYILDRPESNAQANFACHVQHPALSTPLESTATWTVPTCPRLWIWIWILLVIVLILLALLVWIMYQLLNISMSPIRAWECWPKGGVTVLLCGVEGRLRDTDSLAWSSLRLGKVLGPGQPGELSALKPEQRHVVTWRRRLGLGRQQLMSVLTVQTPCNEETFSCTFRPSTRDVQQRQITIPGVAAGGPPLDGDTSVF</sequence>
<keyword evidence="2" id="KW-0325">Glycoprotein</keyword>
<gene>
    <name evidence="6" type="ORF">KIL84_006570</name>
</gene>
<feature type="transmembrane region" description="Helical" evidence="3">
    <location>
        <begin position="334"/>
        <end position="357"/>
    </location>
</feature>
<comment type="caution">
    <text evidence="6">The sequence shown here is derived from an EMBL/GenBank/DDBJ whole genome shotgun (WGS) entry which is preliminary data.</text>
</comment>
<dbReference type="Proteomes" id="UP000827986">
    <property type="component" value="Unassembled WGS sequence"/>
</dbReference>
<dbReference type="AlphaFoldDB" id="A0A9D4APK2"/>
<dbReference type="InterPro" id="IPR007110">
    <property type="entry name" value="Ig-like_dom"/>
</dbReference>
<dbReference type="CDD" id="cd00098">
    <property type="entry name" value="IgC1"/>
    <property type="match status" value="2"/>
</dbReference>
<dbReference type="Gene3D" id="2.60.40.10">
    <property type="entry name" value="Immunoglobulins"/>
    <property type="match status" value="3"/>
</dbReference>
<evidence type="ECO:0000256" key="4">
    <source>
        <dbReference type="SAM" id="SignalP"/>
    </source>
</evidence>
<dbReference type="SMART" id="SM00407">
    <property type="entry name" value="IGc1"/>
    <property type="match status" value="2"/>
</dbReference>
<dbReference type="Pfam" id="PF07654">
    <property type="entry name" value="C1-set"/>
    <property type="match status" value="2"/>
</dbReference>
<dbReference type="InterPro" id="IPR036179">
    <property type="entry name" value="Ig-like_dom_sf"/>
</dbReference>
<dbReference type="InterPro" id="IPR003599">
    <property type="entry name" value="Ig_sub"/>
</dbReference>
<dbReference type="EMBL" id="JAHDVG010000483">
    <property type="protein sequence ID" value="KAH1170952.1"/>
    <property type="molecule type" value="Genomic_DNA"/>
</dbReference>
<dbReference type="SMART" id="SM00409">
    <property type="entry name" value="IG"/>
    <property type="match status" value="3"/>
</dbReference>
<feature type="chain" id="PRO_5039194765" description="Ig-like domain-containing protein" evidence="4">
    <location>
        <begin position="23"/>
        <end position="488"/>
    </location>
</feature>
<evidence type="ECO:0000256" key="3">
    <source>
        <dbReference type="SAM" id="Phobius"/>
    </source>
</evidence>
<keyword evidence="4" id="KW-0732">Signal</keyword>